<evidence type="ECO:0000313" key="2">
    <source>
        <dbReference type="Proteomes" id="UP000199054"/>
    </source>
</evidence>
<dbReference type="STRING" id="34002.SAMN04489859_10746"/>
<reference evidence="1 2" key="1">
    <citation type="submission" date="2016-10" db="EMBL/GenBank/DDBJ databases">
        <authorList>
            <person name="de Groot N.N."/>
        </authorList>
    </citation>
    <scope>NUCLEOTIDE SEQUENCE [LARGE SCALE GENOMIC DNA]</scope>
    <source>
        <strain evidence="1 2">DSM 8512</strain>
    </source>
</reference>
<dbReference type="EMBL" id="FODE01000074">
    <property type="protein sequence ID" value="SEO34770.1"/>
    <property type="molecule type" value="Genomic_DNA"/>
</dbReference>
<proteinExistence type="predicted"/>
<accession>A0A1H8NYM9</accession>
<dbReference type="Proteomes" id="UP000199054">
    <property type="component" value="Unassembled WGS sequence"/>
</dbReference>
<name>A0A1H8NYM9_9RHOB</name>
<dbReference type="OrthoDB" id="7349961at2"/>
<keyword evidence="2" id="KW-1185">Reference proteome</keyword>
<protein>
    <submittedName>
        <fullName evidence="1">Uncharacterized protein</fullName>
    </submittedName>
</protein>
<sequence length="150" mass="15459">MTRSSLIVPSAWVVGSGRTIDGGEATHTPCTASELAQPLAAQVGRWYRIGFAVSDRTAGAVAPRLSGGSLRPGTAISVDGQVTDRIQAVTGNDTLEFSADAAFDGAVSDILLNLETAACLDAGTHYLWLEPQNADGVPGPINAPLTIEVI</sequence>
<gene>
    <name evidence="1" type="ORF">SAMN04489859_10746</name>
</gene>
<organism evidence="1 2">
    <name type="scientific">Paracoccus alcaliphilus</name>
    <dbReference type="NCBI Taxonomy" id="34002"/>
    <lineage>
        <taxon>Bacteria</taxon>
        <taxon>Pseudomonadati</taxon>
        <taxon>Pseudomonadota</taxon>
        <taxon>Alphaproteobacteria</taxon>
        <taxon>Rhodobacterales</taxon>
        <taxon>Paracoccaceae</taxon>
        <taxon>Paracoccus</taxon>
    </lineage>
</organism>
<dbReference type="RefSeq" id="WP_139208293.1">
    <property type="nucleotide sequence ID" value="NZ_CP067127.1"/>
</dbReference>
<evidence type="ECO:0000313" key="1">
    <source>
        <dbReference type="EMBL" id="SEO34770.1"/>
    </source>
</evidence>
<dbReference type="AlphaFoldDB" id="A0A1H8NYM9"/>